<dbReference type="Proteomes" id="UP000092498">
    <property type="component" value="Chromosome"/>
</dbReference>
<accession>A0A1B1AEX2</accession>
<evidence type="ECO:0000313" key="2">
    <source>
        <dbReference type="EMBL" id="ANP45094.1"/>
    </source>
</evidence>
<evidence type="ECO:0000256" key="1">
    <source>
        <dbReference type="SAM" id="Phobius"/>
    </source>
</evidence>
<keyword evidence="1" id="KW-0472">Membrane</keyword>
<sequence length="144" mass="15202">MNERQRDLFLWVWSRRRAPGQAAISLRGAIIGVLGGVLFTLMLIGDIGADRGSYTGVSALLPLLERGAKLLFLSVGAFGALGFIGANRVYAAQEAQYQAILQTGACVPDQKPIMQMSDRGPAIAVGIAVAVIIGFILFVAITLG</sequence>
<organism evidence="2 3">
    <name type="scientific">Candidatus Viadribacter manganicus</name>
    <dbReference type="NCBI Taxonomy" id="1759059"/>
    <lineage>
        <taxon>Bacteria</taxon>
        <taxon>Pseudomonadati</taxon>
        <taxon>Pseudomonadota</taxon>
        <taxon>Alphaproteobacteria</taxon>
        <taxon>Hyphomonadales</taxon>
        <taxon>Hyphomonadaceae</taxon>
        <taxon>Candidatus Viadribacter</taxon>
    </lineage>
</organism>
<proteinExistence type="predicted"/>
<dbReference type="AlphaFoldDB" id="A0A1B1AEX2"/>
<dbReference type="RefSeq" id="WP_066767948.1">
    <property type="nucleotide sequence ID" value="NZ_CP013244.1"/>
</dbReference>
<keyword evidence="1" id="KW-0812">Transmembrane</keyword>
<keyword evidence="1" id="KW-1133">Transmembrane helix</keyword>
<reference evidence="2 3" key="1">
    <citation type="submission" date="2015-11" db="EMBL/GenBank/DDBJ databases">
        <title>Whole-Genome Sequence of Candidatus Oderbacter manganicum from the National Park Lower Oder Valley, Germany.</title>
        <authorList>
            <person name="Braun B."/>
            <person name="Liere K."/>
            <person name="Szewzyk U."/>
        </authorList>
    </citation>
    <scope>NUCLEOTIDE SEQUENCE [LARGE SCALE GENOMIC DNA]</scope>
    <source>
        <strain evidence="2 3">OTSz_A_272</strain>
    </source>
</reference>
<dbReference type="OrthoDB" id="8481049at2"/>
<dbReference type="STRING" id="1759059.ATE48_03745"/>
<feature type="transmembrane region" description="Helical" evidence="1">
    <location>
        <begin position="70"/>
        <end position="90"/>
    </location>
</feature>
<feature type="transmembrane region" description="Helical" evidence="1">
    <location>
        <begin position="122"/>
        <end position="143"/>
    </location>
</feature>
<keyword evidence="3" id="KW-1185">Reference proteome</keyword>
<feature type="transmembrane region" description="Helical" evidence="1">
    <location>
        <begin position="24"/>
        <end position="44"/>
    </location>
</feature>
<gene>
    <name evidence="2" type="ORF">ATE48_03745</name>
</gene>
<protein>
    <submittedName>
        <fullName evidence="2">Uncharacterized protein</fullName>
    </submittedName>
</protein>
<dbReference type="KEGG" id="cbot:ATE48_03745"/>
<dbReference type="InParanoid" id="A0A1B1AEX2"/>
<evidence type="ECO:0000313" key="3">
    <source>
        <dbReference type="Proteomes" id="UP000092498"/>
    </source>
</evidence>
<name>A0A1B1AEX2_9PROT</name>
<dbReference type="EMBL" id="CP013244">
    <property type="protein sequence ID" value="ANP45094.1"/>
    <property type="molecule type" value="Genomic_DNA"/>
</dbReference>